<organism evidence="7 8">
    <name type="scientific">Cohnella boryungensis</name>
    <dbReference type="NCBI Taxonomy" id="768479"/>
    <lineage>
        <taxon>Bacteria</taxon>
        <taxon>Bacillati</taxon>
        <taxon>Bacillota</taxon>
        <taxon>Bacilli</taxon>
        <taxon>Bacillales</taxon>
        <taxon>Paenibacillaceae</taxon>
        <taxon>Cohnella</taxon>
    </lineage>
</organism>
<feature type="short sequence motif" description="DGA/G" evidence="4">
    <location>
        <begin position="315"/>
        <end position="317"/>
    </location>
</feature>
<evidence type="ECO:0000259" key="5">
    <source>
        <dbReference type="PROSITE" id="PS50927"/>
    </source>
</evidence>
<dbReference type="InterPro" id="IPR050301">
    <property type="entry name" value="NTE"/>
</dbReference>
<dbReference type="EMBL" id="JBHSED010000071">
    <property type="protein sequence ID" value="MFC4307153.1"/>
    <property type="molecule type" value="Genomic_DNA"/>
</dbReference>
<dbReference type="PROSITE" id="PS50927">
    <property type="entry name" value="BULB_LECTIN"/>
    <property type="match status" value="1"/>
</dbReference>
<evidence type="ECO:0000259" key="6">
    <source>
        <dbReference type="PROSITE" id="PS51635"/>
    </source>
</evidence>
<dbReference type="SMART" id="SM00108">
    <property type="entry name" value="B_lectin"/>
    <property type="match status" value="1"/>
</dbReference>
<keyword evidence="3 4" id="KW-0443">Lipid metabolism</keyword>
<dbReference type="PANTHER" id="PTHR14226">
    <property type="entry name" value="NEUROPATHY TARGET ESTERASE/SWISS CHEESE D.MELANOGASTER"/>
    <property type="match status" value="1"/>
</dbReference>
<feature type="short sequence motif" description="GXGXXG" evidence="4">
    <location>
        <begin position="9"/>
        <end position="14"/>
    </location>
</feature>
<feature type="domain" description="PNPLA" evidence="6">
    <location>
        <begin position="5"/>
        <end position="328"/>
    </location>
</feature>
<evidence type="ECO:0000313" key="8">
    <source>
        <dbReference type="Proteomes" id="UP001595755"/>
    </source>
</evidence>
<dbReference type="InterPro" id="IPR001480">
    <property type="entry name" value="Bulb-type_lectin_dom"/>
</dbReference>
<evidence type="ECO:0000256" key="1">
    <source>
        <dbReference type="ARBA" id="ARBA00022801"/>
    </source>
</evidence>
<dbReference type="RefSeq" id="WP_204604579.1">
    <property type="nucleotide sequence ID" value="NZ_JBHSED010000071.1"/>
</dbReference>
<evidence type="ECO:0000256" key="3">
    <source>
        <dbReference type="ARBA" id="ARBA00023098"/>
    </source>
</evidence>
<keyword evidence="2 4" id="KW-0442">Lipid degradation</keyword>
<dbReference type="Proteomes" id="UP001595755">
    <property type="component" value="Unassembled WGS sequence"/>
</dbReference>
<proteinExistence type="predicted"/>
<keyword evidence="1 4" id="KW-0378">Hydrolase</keyword>
<feature type="domain" description="Bulb-type lectin" evidence="5">
    <location>
        <begin position="558"/>
        <end position="740"/>
    </location>
</feature>
<name>A0ABV8SHX0_9BACL</name>
<dbReference type="Gene3D" id="3.40.1090.10">
    <property type="entry name" value="Cytosolic phospholipase A2 catalytic domain"/>
    <property type="match status" value="2"/>
</dbReference>
<dbReference type="SUPFAM" id="SSF52151">
    <property type="entry name" value="FabD/lysophospholipase-like"/>
    <property type="match status" value="1"/>
</dbReference>
<dbReference type="SUPFAM" id="SSF51110">
    <property type="entry name" value="alpha-D-mannose-specific plant lectins"/>
    <property type="match status" value="1"/>
</dbReference>
<feature type="active site" description="Proton acceptor" evidence="4">
    <location>
        <position position="315"/>
    </location>
</feature>
<feature type="active site" description="Nucleophile" evidence="4">
    <location>
        <position position="38"/>
    </location>
</feature>
<gene>
    <name evidence="7" type="ORF">ACFO1S_27380</name>
</gene>
<comment type="caution">
    <text evidence="7">The sequence shown here is derived from an EMBL/GenBank/DDBJ whole genome shotgun (WGS) entry which is preliminary data.</text>
</comment>
<feature type="short sequence motif" description="GXSXG" evidence="4">
    <location>
        <begin position="36"/>
        <end position="40"/>
    </location>
</feature>
<protein>
    <submittedName>
        <fullName evidence="7">Patatin-like phospholipase family protein</fullName>
    </submittedName>
</protein>
<dbReference type="InterPro" id="IPR016035">
    <property type="entry name" value="Acyl_Trfase/lysoPLipase"/>
</dbReference>
<dbReference type="InterPro" id="IPR002641">
    <property type="entry name" value="PNPLA_dom"/>
</dbReference>
<dbReference type="Pfam" id="PF01734">
    <property type="entry name" value="Patatin"/>
    <property type="match status" value="2"/>
</dbReference>
<dbReference type="InterPro" id="IPR036426">
    <property type="entry name" value="Bulb-type_lectin_dom_sf"/>
</dbReference>
<keyword evidence="8" id="KW-1185">Reference proteome</keyword>
<dbReference type="CDD" id="cd00028">
    <property type="entry name" value="B_lectin"/>
    <property type="match status" value="1"/>
</dbReference>
<dbReference type="Gene3D" id="2.90.10.10">
    <property type="entry name" value="Bulb-type lectin domain"/>
    <property type="match status" value="2"/>
</dbReference>
<sequence>MAVGLVLSGGGARGDFQVGAVRYLYERNIRPAIVSGTSVGAINAIKLAEGEGDGHDATRGLRGLIGIWRDLKSNSDMWKEEDWLLNVKNSKVLSFLSQSAGRQLGTVGVEIAKLGLGPVGWAWVAYDLIQTVGDINELKRELGKIVNAQARSLYNLGPIIAKLNDPVKLDLNKVRQSGMKLRLGAVALESGELRYVTETGQMLERDGVTLLKSGVSLAPECSLIAASIKQLESNRSSLQLELHSAAGSEKARLVAQIRELNAQITQKSSQLASCNLAHPPQANLLQVGLIQGTIASASIPLAFPPVKLGNENYVDGGVREIVPIQAAIQAGATEVYAVLASDSSLDAARSVAGGHLLPSFDAGVANVGDVVNRATSDIMTHEIALNEAAPENGWGPAANVTIIQPDNDIHDIMTIDPGLIDIRMAQGYMRADDTVQAKHIDPAGYRQLTEQYSRDRNTVLIYETRHAIWAMEYAANGYQLQYDSNGRPVNPAPTMQPSLQAMLEVRALKNMLRDLVRERQQKGGFVPSEAESWWSDWERHPWQPTRGLWLPTGPAAEGNDVLPGEVLAVERAIHSPNGAYSLVFQGDGNLVLYKITKTTGALAPECSPIAVEITQLEAELTALQEELSTAGPREKAPLVAQIRRVSATISEKNSSLAACNVTYPPKINIQRSAIWASGTGGPVGVCILQTDGNLVIYDPGNQARWASNTSQHPGSRLVVQDDGNVVIYRPDGRAVWSTRG</sequence>
<evidence type="ECO:0000256" key="4">
    <source>
        <dbReference type="PROSITE-ProRule" id="PRU01161"/>
    </source>
</evidence>
<evidence type="ECO:0000313" key="7">
    <source>
        <dbReference type="EMBL" id="MFC4307153.1"/>
    </source>
</evidence>
<accession>A0ABV8SHX0</accession>
<reference evidence="8" key="1">
    <citation type="journal article" date="2019" name="Int. J. Syst. Evol. Microbiol.">
        <title>The Global Catalogue of Microorganisms (GCM) 10K type strain sequencing project: providing services to taxonomists for standard genome sequencing and annotation.</title>
        <authorList>
            <consortium name="The Broad Institute Genomics Platform"/>
            <consortium name="The Broad Institute Genome Sequencing Center for Infectious Disease"/>
            <person name="Wu L."/>
            <person name="Ma J."/>
        </authorList>
    </citation>
    <scope>NUCLEOTIDE SEQUENCE [LARGE SCALE GENOMIC DNA]</scope>
    <source>
        <strain evidence="8">CGMCC 4.1641</strain>
    </source>
</reference>
<dbReference type="PANTHER" id="PTHR14226:SF57">
    <property type="entry name" value="BLR7027 PROTEIN"/>
    <property type="match status" value="1"/>
</dbReference>
<evidence type="ECO:0000256" key="2">
    <source>
        <dbReference type="ARBA" id="ARBA00022963"/>
    </source>
</evidence>
<dbReference type="PROSITE" id="PS51635">
    <property type="entry name" value="PNPLA"/>
    <property type="match status" value="1"/>
</dbReference>